<protein>
    <recommendedName>
        <fullName evidence="2">RNase III domain-containing protein</fullName>
    </recommendedName>
</protein>
<dbReference type="InterPro" id="IPR000999">
    <property type="entry name" value="RNase_III_dom"/>
</dbReference>
<evidence type="ECO:0000313" key="3">
    <source>
        <dbReference type="EMBL" id="KAK0510534.1"/>
    </source>
</evidence>
<dbReference type="GO" id="GO:0032543">
    <property type="term" value="P:mitochondrial translation"/>
    <property type="evidence" value="ECO:0007669"/>
    <property type="project" value="InterPro"/>
</dbReference>
<dbReference type="EMBL" id="JAFEKC020000015">
    <property type="protein sequence ID" value="KAK0510534.1"/>
    <property type="molecule type" value="Genomic_DNA"/>
</dbReference>
<dbReference type="Proteomes" id="UP001166286">
    <property type="component" value="Unassembled WGS sequence"/>
</dbReference>
<dbReference type="Pfam" id="PF14622">
    <property type="entry name" value="Ribonucleas_3_3"/>
    <property type="match status" value="1"/>
</dbReference>
<name>A0AA39QY98_9LECA</name>
<accession>A0AA39QY98</accession>
<dbReference type="GO" id="GO:0003735">
    <property type="term" value="F:structural constituent of ribosome"/>
    <property type="evidence" value="ECO:0007669"/>
    <property type="project" value="InterPro"/>
</dbReference>
<dbReference type="GO" id="GO:0005762">
    <property type="term" value="C:mitochondrial large ribosomal subunit"/>
    <property type="evidence" value="ECO:0007669"/>
    <property type="project" value="InterPro"/>
</dbReference>
<proteinExistence type="predicted"/>
<dbReference type="Gene3D" id="1.10.1520.10">
    <property type="entry name" value="Ribonuclease III domain"/>
    <property type="match status" value="1"/>
</dbReference>
<dbReference type="PANTHER" id="PTHR28160">
    <property type="entry name" value="54S RIBOSOMAL PROTEIN L15, MITOCHONDRIAL"/>
    <property type="match status" value="1"/>
</dbReference>
<reference evidence="3" key="1">
    <citation type="submission" date="2023-03" db="EMBL/GenBank/DDBJ databases">
        <title>Complete genome of Cladonia borealis.</title>
        <authorList>
            <person name="Park H."/>
        </authorList>
    </citation>
    <scope>NUCLEOTIDE SEQUENCE</scope>
    <source>
        <strain evidence="3">ANT050790</strain>
    </source>
</reference>
<evidence type="ECO:0000313" key="4">
    <source>
        <dbReference type="Proteomes" id="UP001166286"/>
    </source>
</evidence>
<dbReference type="GO" id="GO:0004525">
    <property type="term" value="F:ribonuclease III activity"/>
    <property type="evidence" value="ECO:0007669"/>
    <property type="project" value="InterPro"/>
</dbReference>
<dbReference type="GO" id="GO:0006396">
    <property type="term" value="P:RNA processing"/>
    <property type="evidence" value="ECO:0007669"/>
    <property type="project" value="InterPro"/>
</dbReference>
<dbReference type="InterPro" id="IPR040030">
    <property type="entry name" value="Ribosomal_mL57"/>
</dbReference>
<feature type="region of interest" description="Disordered" evidence="1">
    <location>
        <begin position="28"/>
        <end position="65"/>
    </location>
</feature>
<feature type="compositionally biased region" description="Basic and acidic residues" evidence="1">
    <location>
        <begin position="40"/>
        <end position="60"/>
    </location>
</feature>
<evidence type="ECO:0000259" key="2">
    <source>
        <dbReference type="Pfam" id="PF14622"/>
    </source>
</evidence>
<dbReference type="InterPro" id="IPR036389">
    <property type="entry name" value="RNase_III_sf"/>
</dbReference>
<organism evidence="3 4">
    <name type="scientific">Cladonia borealis</name>
    <dbReference type="NCBI Taxonomy" id="184061"/>
    <lineage>
        <taxon>Eukaryota</taxon>
        <taxon>Fungi</taxon>
        <taxon>Dikarya</taxon>
        <taxon>Ascomycota</taxon>
        <taxon>Pezizomycotina</taxon>
        <taxon>Lecanoromycetes</taxon>
        <taxon>OSLEUM clade</taxon>
        <taxon>Lecanoromycetidae</taxon>
        <taxon>Lecanorales</taxon>
        <taxon>Lecanorineae</taxon>
        <taxon>Cladoniaceae</taxon>
        <taxon>Cladonia</taxon>
    </lineage>
</organism>
<sequence>MVKPLASPSVVNFVKPFTRRASCRYAPLHPATKPFSTSNTRREEEERYGNRGRDLREGTPRWKSTPARYKAPVRSKPPVLNNDFVVNEDPARLDRAYVRLLGRGGETMLTEEVKWLAVTHKSFDHGKRGYNDRLAFLGKRIVDLQTSLALLQNPSTRQIPPMQDQYGREPFRHPALEGLEGITEHGKATILDKHRVGGLAEHYGLDAVVRWKPKRMTNLPGSGLTVVISQALYAIIGAVALQKGGDVANTVVRERILNPLGLH</sequence>
<dbReference type="SUPFAM" id="SSF69065">
    <property type="entry name" value="RNase III domain-like"/>
    <property type="match status" value="1"/>
</dbReference>
<comment type="caution">
    <text evidence="3">The sequence shown here is derived from an EMBL/GenBank/DDBJ whole genome shotgun (WGS) entry which is preliminary data.</text>
</comment>
<keyword evidence="4" id="KW-1185">Reference proteome</keyword>
<dbReference type="AlphaFoldDB" id="A0AA39QY98"/>
<feature type="domain" description="RNase III" evidence="2">
    <location>
        <begin position="111"/>
        <end position="259"/>
    </location>
</feature>
<evidence type="ECO:0000256" key="1">
    <source>
        <dbReference type="SAM" id="MobiDB-lite"/>
    </source>
</evidence>
<dbReference type="FunFam" id="1.10.1520.10:FF:000018">
    <property type="entry name" value="RNase III domain protein"/>
    <property type="match status" value="1"/>
</dbReference>
<dbReference type="CDD" id="cd00593">
    <property type="entry name" value="RIBOc"/>
    <property type="match status" value="1"/>
</dbReference>
<gene>
    <name evidence="3" type="ORF">JMJ35_006966</name>
</gene>
<dbReference type="PANTHER" id="PTHR28160:SF1">
    <property type="entry name" value="LARGE RIBOSOMAL SUBUNIT PROTEIN ML57"/>
    <property type="match status" value="1"/>
</dbReference>